<evidence type="ECO:0000313" key="1">
    <source>
        <dbReference type="EMBL" id="PON96785.1"/>
    </source>
</evidence>
<keyword evidence="2" id="KW-1185">Reference proteome</keyword>
<gene>
    <name evidence="1" type="ORF">TorRG33x02_074890</name>
</gene>
<reference evidence="2" key="1">
    <citation type="submission" date="2016-06" db="EMBL/GenBank/DDBJ databases">
        <title>Parallel loss of symbiosis genes in relatives of nitrogen-fixing non-legume Parasponia.</title>
        <authorList>
            <person name="Van Velzen R."/>
            <person name="Holmer R."/>
            <person name="Bu F."/>
            <person name="Rutten L."/>
            <person name="Van Zeijl A."/>
            <person name="Liu W."/>
            <person name="Santuari L."/>
            <person name="Cao Q."/>
            <person name="Sharma T."/>
            <person name="Shen D."/>
            <person name="Roswanjaya Y."/>
            <person name="Wardhani T."/>
            <person name="Kalhor M.S."/>
            <person name="Jansen J."/>
            <person name="Van den Hoogen J."/>
            <person name="Gungor B."/>
            <person name="Hartog M."/>
            <person name="Hontelez J."/>
            <person name="Verver J."/>
            <person name="Yang W.-C."/>
            <person name="Schijlen E."/>
            <person name="Repin R."/>
            <person name="Schilthuizen M."/>
            <person name="Schranz E."/>
            <person name="Heidstra R."/>
            <person name="Miyata K."/>
            <person name="Fedorova E."/>
            <person name="Kohlen W."/>
            <person name="Bisseling T."/>
            <person name="Smit S."/>
            <person name="Geurts R."/>
        </authorList>
    </citation>
    <scope>NUCLEOTIDE SEQUENCE [LARGE SCALE GENOMIC DNA]</scope>
    <source>
        <strain evidence="2">cv. RG33-2</strain>
    </source>
</reference>
<dbReference type="InParanoid" id="A0A2P5FG57"/>
<proteinExistence type="predicted"/>
<dbReference type="AlphaFoldDB" id="A0A2P5FG57"/>
<comment type="caution">
    <text evidence="1">The sequence shown here is derived from an EMBL/GenBank/DDBJ whole genome shotgun (WGS) entry which is preliminary data.</text>
</comment>
<organism evidence="1 2">
    <name type="scientific">Trema orientale</name>
    <name type="common">Charcoal tree</name>
    <name type="synonym">Celtis orientalis</name>
    <dbReference type="NCBI Taxonomy" id="63057"/>
    <lineage>
        <taxon>Eukaryota</taxon>
        <taxon>Viridiplantae</taxon>
        <taxon>Streptophyta</taxon>
        <taxon>Embryophyta</taxon>
        <taxon>Tracheophyta</taxon>
        <taxon>Spermatophyta</taxon>
        <taxon>Magnoliopsida</taxon>
        <taxon>eudicotyledons</taxon>
        <taxon>Gunneridae</taxon>
        <taxon>Pentapetalae</taxon>
        <taxon>rosids</taxon>
        <taxon>fabids</taxon>
        <taxon>Rosales</taxon>
        <taxon>Cannabaceae</taxon>
        <taxon>Trema</taxon>
    </lineage>
</organism>
<dbReference type="EMBL" id="JXTC01000036">
    <property type="protein sequence ID" value="PON96785.1"/>
    <property type="molecule type" value="Genomic_DNA"/>
</dbReference>
<dbReference type="Proteomes" id="UP000237000">
    <property type="component" value="Unassembled WGS sequence"/>
</dbReference>
<protein>
    <submittedName>
        <fullName evidence="1">Uncharacterized protein</fullName>
    </submittedName>
</protein>
<name>A0A2P5FG57_TREOI</name>
<accession>A0A2P5FG57</accession>
<sequence length="70" mass="7510">MDTVCRAPPSQHLQRNNSIAINIDFGFDGSVGNSPQSRAPPSQHLQRNSSIAINIDFGFDGSVGNSPQSR</sequence>
<evidence type="ECO:0000313" key="2">
    <source>
        <dbReference type="Proteomes" id="UP000237000"/>
    </source>
</evidence>